<dbReference type="PROSITE" id="PS51387">
    <property type="entry name" value="FAD_PCMH"/>
    <property type="match status" value="1"/>
</dbReference>
<proteinExistence type="inferred from homology"/>
<dbReference type="PROSITE" id="PS00862">
    <property type="entry name" value="OX2_COVAL_FAD"/>
    <property type="match status" value="1"/>
</dbReference>
<name>A0AAF1AYR0_DAUCS</name>
<reference evidence="10" key="1">
    <citation type="journal article" date="2016" name="Nat. Genet.">
        <title>A high-quality carrot genome assembly provides new insights into carotenoid accumulation and asterid genome evolution.</title>
        <authorList>
            <person name="Iorizzo M."/>
            <person name="Ellison S."/>
            <person name="Senalik D."/>
            <person name="Zeng P."/>
            <person name="Satapoomin P."/>
            <person name="Huang J."/>
            <person name="Bowman M."/>
            <person name="Iovene M."/>
            <person name="Sanseverino W."/>
            <person name="Cavagnaro P."/>
            <person name="Yildiz M."/>
            <person name="Macko-Podgorni A."/>
            <person name="Moranska E."/>
            <person name="Grzebelus E."/>
            <person name="Grzebelus D."/>
            <person name="Ashrafi H."/>
            <person name="Zheng Z."/>
            <person name="Cheng S."/>
            <person name="Spooner D."/>
            <person name="Van Deynze A."/>
            <person name="Simon P."/>
        </authorList>
    </citation>
    <scope>NUCLEOTIDE SEQUENCE</scope>
    <source>
        <tissue evidence="10">Leaf</tissue>
    </source>
</reference>
<feature type="chain" id="PRO_5042276907" description="FAD-binding PCMH-type domain-containing protein" evidence="8">
    <location>
        <begin position="22"/>
        <end position="554"/>
    </location>
</feature>
<dbReference type="InterPro" id="IPR016166">
    <property type="entry name" value="FAD-bd_PCMH"/>
</dbReference>
<keyword evidence="5" id="KW-0274">FAD</keyword>
<dbReference type="InterPro" id="IPR016169">
    <property type="entry name" value="FAD-bd_PCMH_sub2"/>
</dbReference>
<evidence type="ECO:0000256" key="8">
    <source>
        <dbReference type="SAM" id="SignalP"/>
    </source>
</evidence>
<evidence type="ECO:0000313" key="11">
    <source>
        <dbReference type="Proteomes" id="UP000077755"/>
    </source>
</evidence>
<evidence type="ECO:0000256" key="3">
    <source>
        <dbReference type="ARBA" id="ARBA00022630"/>
    </source>
</evidence>
<dbReference type="Pfam" id="PF08031">
    <property type="entry name" value="BBE"/>
    <property type="match status" value="1"/>
</dbReference>
<keyword evidence="11" id="KW-1185">Reference proteome</keyword>
<dbReference type="GO" id="GO:0071949">
    <property type="term" value="F:FAD binding"/>
    <property type="evidence" value="ECO:0007669"/>
    <property type="project" value="InterPro"/>
</dbReference>
<evidence type="ECO:0000256" key="1">
    <source>
        <dbReference type="ARBA" id="ARBA00001974"/>
    </source>
</evidence>
<evidence type="ECO:0000256" key="5">
    <source>
        <dbReference type="ARBA" id="ARBA00022827"/>
    </source>
</evidence>
<dbReference type="PANTHER" id="PTHR32448">
    <property type="entry name" value="OS08G0158400 PROTEIN"/>
    <property type="match status" value="1"/>
</dbReference>
<comment type="cofactor">
    <cofactor evidence="1">
        <name>FAD</name>
        <dbReference type="ChEBI" id="CHEBI:57692"/>
    </cofactor>
</comment>
<evidence type="ECO:0000259" key="9">
    <source>
        <dbReference type="PROSITE" id="PS51387"/>
    </source>
</evidence>
<dbReference type="Pfam" id="PF01565">
    <property type="entry name" value="FAD_binding_4"/>
    <property type="match status" value="1"/>
</dbReference>
<evidence type="ECO:0000256" key="7">
    <source>
        <dbReference type="ARBA" id="ARBA00023180"/>
    </source>
</evidence>
<feature type="domain" description="FAD-binding PCMH-type" evidence="9">
    <location>
        <begin position="64"/>
        <end position="242"/>
    </location>
</feature>
<dbReference type="AlphaFoldDB" id="A0AAF1AYR0"/>
<dbReference type="SUPFAM" id="SSF56176">
    <property type="entry name" value="FAD-binding/transporter-associated domain-like"/>
    <property type="match status" value="1"/>
</dbReference>
<dbReference type="InterPro" id="IPR012951">
    <property type="entry name" value="BBE"/>
</dbReference>
<evidence type="ECO:0000313" key="10">
    <source>
        <dbReference type="EMBL" id="WOG98042.1"/>
    </source>
</evidence>
<sequence length="554" mass="62191">MVWFNVVTLVVYLFSVCAVKAQSNEDFVQCLFSKFPNITTHLYNKTSSEFRPLYQSMQQNTRWLDDSAAPVFILTPFSESEIQAAVACSQSNGVKLRIKSGGHDYEGLSFRSSTSSPFVIIDMSQLRDVRVDVANEVAWVGAGATIGELYYAIAKESSVHGFPAGTAPSVGVGGQFSGGGFGWLVRKYGLAADNVLDARIVDASGRLLDRGKMGEDLFWAIRGAGGGSFGIITSWKIKLVQVPPIMTTFTKHKLLTENATALLDEWQTIAPKLPNNLVIRILARLQNKNGEKSVKISFNSLFQGAKSDLMSIMNEKFPSLGLMESDCFEMPWANTSLLYWGAKQGNEYPLEDILNRTDRLVGTYKGKSDFVRTPIPTSAFQGIWNLFTEESGLMIFEPFGGKMDEFSETDLPFPYRNGTLYNMQYLVHWQNNDQEQGQRSVEWINKMYKYMTPFVTSNPRGAYVNYRDLDLGMNQPQGKSNYDEAKVWGEKYFGNNFKKLCSLKHRVDPQDFFSYEQSIPPVSSESEQATVMTSKLPPIEAMRAPPTKWYSGWS</sequence>
<dbReference type="GO" id="GO:0016491">
    <property type="term" value="F:oxidoreductase activity"/>
    <property type="evidence" value="ECO:0007669"/>
    <property type="project" value="UniProtKB-KW"/>
</dbReference>
<keyword evidence="7" id="KW-0325">Glycoprotein</keyword>
<dbReference type="InterPro" id="IPR006093">
    <property type="entry name" value="Oxy_OxRdtase_FAD_BS"/>
</dbReference>
<dbReference type="InterPro" id="IPR016167">
    <property type="entry name" value="FAD-bd_PCMH_sub1"/>
</dbReference>
<dbReference type="Proteomes" id="UP000077755">
    <property type="component" value="Chromosome 4"/>
</dbReference>
<dbReference type="Gene3D" id="3.30.465.10">
    <property type="match status" value="1"/>
</dbReference>
<comment type="similarity">
    <text evidence="2">Belongs to the oxygen-dependent FAD-linked oxidoreductase family.</text>
</comment>
<dbReference type="Gene3D" id="3.30.43.10">
    <property type="entry name" value="Uridine Diphospho-n-acetylenolpyruvylglucosamine Reductase, domain 2"/>
    <property type="match status" value="1"/>
</dbReference>
<accession>A0AAF1AYR0</accession>
<reference evidence="10" key="2">
    <citation type="submission" date="2022-03" db="EMBL/GenBank/DDBJ databases">
        <title>Draft title - Genomic analysis of global carrot germplasm unveils the trajectory of domestication and the origin of high carotenoid orange carrot.</title>
        <authorList>
            <person name="Iorizzo M."/>
            <person name="Ellison S."/>
            <person name="Senalik D."/>
            <person name="Macko-Podgorni A."/>
            <person name="Grzebelus D."/>
            <person name="Bostan H."/>
            <person name="Rolling W."/>
            <person name="Curaba J."/>
            <person name="Simon P."/>
        </authorList>
    </citation>
    <scope>NUCLEOTIDE SEQUENCE</scope>
    <source>
        <tissue evidence="10">Leaf</tissue>
    </source>
</reference>
<keyword evidence="3" id="KW-0285">Flavoprotein</keyword>
<feature type="signal peptide" evidence="8">
    <location>
        <begin position="1"/>
        <end position="21"/>
    </location>
</feature>
<dbReference type="Gene3D" id="3.40.462.20">
    <property type="match status" value="1"/>
</dbReference>
<evidence type="ECO:0000256" key="4">
    <source>
        <dbReference type="ARBA" id="ARBA00022729"/>
    </source>
</evidence>
<dbReference type="InterPro" id="IPR006094">
    <property type="entry name" value="Oxid_FAD_bind_N"/>
</dbReference>
<evidence type="ECO:0000256" key="6">
    <source>
        <dbReference type="ARBA" id="ARBA00023002"/>
    </source>
</evidence>
<dbReference type="EMBL" id="CP093346">
    <property type="protein sequence ID" value="WOG98042.1"/>
    <property type="molecule type" value="Genomic_DNA"/>
</dbReference>
<organism evidence="10 11">
    <name type="scientific">Daucus carota subsp. sativus</name>
    <name type="common">Carrot</name>
    <dbReference type="NCBI Taxonomy" id="79200"/>
    <lineage>
        <taxon>Eukaryota</taxon>
        <taxon>Viridiplantae</taxon>
        <taxon>Streptophyta</taxon>
        <taxon>Embryophyta</taxon>
        <taxon>Tracheophyta</taxon>
        <taxon>Spermatophyta</taxon>
        <taxon>Magnoliopsida</taxon>
        <taxon>eudicotyledons</taxon>
        <taxon>Gunneridae</taxon>
        <taxon>Pentapetalae</taxon>
        <taxon>asterids</taxon>
        <taxon>campanulids</taxon>
        <taxon>Apiales</taxon>
        <taxon>Apiaceae</taxon>
        <taxon>Apioideae</taxon>
        <taxon>Scandiceae</taxon>
        <taxon>Daucinae</taxon>
        <taxon>Daucus</taxon>
        <taxon>Daucus sect. Daucus</taxon>
    </lineage>
</organism>
<keyword evidence="4 8" id="KW-0732">Signal</keyword>
<keyword evidence="6" id="KW-0560">Oxidoreductase</keyword>
<dbReference type="InterPro" id="IPR036318">
    <property type="entry name" value="FAD-bd_PCMH-like_sf"/>
</dbReference>
<evidence type="ECO:0000256" key="2">
    <source>
        <dbReference type="ARBA" id="ARBA00005466"/>
    </source>
</evidence>
<protein>
    <recommendedName>
        <fullName evidence="9">FAD-binding PCMH-type domain-containing protein</fullName>
    </recommendedName>
</protein>
<gene>
    <name evidence="10" type="ORF">DCAR_0417383</name>
</gene>